<dbReference type="Pfam" id="PF04542">
    <property type="entry name" value="Sigma70_r2"/>
    <property type="match status" value="1"/>
</dbReference>
<proteinExistence type="inferred from homology"/>
<name>A0A418SGN7_9RHOB</name>
<dbReference type="InterPro" id="IPR013325">
    <property type="entry name" value="RNA_pol_sigma_r2"/>
</dbReference>
<dbReference type="InterPro" id="IPR007627">
    <property type="entry name" value="RNA_pol_sigma70_r2"/>
</dbReference>
<dbReference type="Proteomes" id="UP000283786">
    <property type="component" value="Chromosome"/>
</dbReference>
<keyword evidence="2" id="KW-0805">Transcription regulation</keyword>
<dbReference type="AlphaFoldDB" id="A0A418SGN7"/>
<keyword evidence="5" id="KW-0804">Transcription</keyword>
<evidence type="ECO:0000313" key="9">
    <source>
        <dbReference type="EMBL" id="QPM88909.1"/>
    </source>
</evidence>
<dbReference type="Gene3D" id="1.10.10.10">
    <property type="entry name" value="Winged helix-like DNA-binding domain superfamily/Winged helix DNA-binding domain"/>
    <property type="match status" value="1"/>
</dbReference>
<dbReference type="SUPFAM" id="SSF88659">
    <property type="entry name" value="Sigma3 and sigma4 domains of RNA polymerase sigma factors"/>
    <property type="match status" value="1"/>
</dbReference>
<dbReference type="InterPro" id="IPR007630">
    <property type="entry name" value="RNA_pol_sigma70_r4"/>
</dbReference>
<evidence type="ECO:0000256" key="3">
    <source>
        <dbReference type="ARBA" id="ARBA00023082"/>
    </source>
</evidence>
<evidence type="ECO:0000313" key="10">
    <source>
        <dbReference type="Proteomes" id="UP000283786"/>
    </source>
</evidence>
<evidence type="ECO:0000256" key="1">
    <source>
        <dbReference type="ARBA" id="ARBA00010641"/>
    </source>
</evidence>
<evidence type="ECO:0000259" key="8">
    <source>
        <dbReference type="Pfam" id="PF04545"/>
    </source>
</evidence>
<keyword evidence="3" id="KW-0731">Sigma factor</keyword>
<accession>A0A418SGN7</accession>
<feature type="domain" description="RNA polymerase sigma-70 region 4" evidence="8">
    <location>
        <begin position="127"/>
        <end position="174"/>
    </location>
</feature>
<dbReference type="InterPro" id="IPR039425">
    <property type="entry name" value="RNA_pol_sigma-70-like"/>
</dbReference>
<gene>
    <name evidence="9" type="ORF">PSAL_001120</name>
</gene>
<dbReference type="Gene3D" id="1.10.1740.10">
    <property type="match status" value="1"/>
</dbReference>
<dbReference type="SUPFAM" id="SSF88946">
    <property type="entry name" value="Sigma2 domain of RNA polymerase sigma factors"/>
    <property type="match status" value="1"/>
</dbReference>
<dbReference type="InterPro" id="IPR013324">
    <property type="entry name" value="RNA_pol_sigma_r3/r4-like"/>
</dbReference>
<evidence type="ECO:0000256" key="5">
    <source>
        <dbReference type="ARBA" id="ARBA00023163"/>
    </source>
</evidence>
<dbReference type="PANTHER" id="PTHR43133">
    <property type="entry name" value="RNA POLYMERASE ECF-TYPE SIGMA FACTO"/>
    <property type="match status" value="1"/>
</dbReference>
<dbReference type="OrthoDB" id="7041663at2"/>
<evidence type="ECO:0000256" key="4">
    <source>
        <dbReference type="ARBA" id="ARBA00023125"/>
    </source>
</evidence>
<dbReference type="EMBL" id="CP060436">
    <property type="protein sequence ID" value="QPM88909.1"/>
    <property type="molecule type" value="Genomic_DNA"/>
</dbReference>
<dbReference type="GO" id="GO:0016987">
    <property type="term" value="F:sigma factor activity"/>
    <property type="evidence" value="ECO:0007669"/>
    <property type="project" value="UniProtKB-KW"/>
</dbReference>
<dbReference type="InterPro" id="IPR014284">
    <property type="entry name" value="RNA_pol_sigma-70_dom"/>
</dbReference>
<dbReference type="RefSeq" id="WP_119839116.1">
    <property type="nucleotide sequence ID" value="NZ_CP060436.1"/>
</dbReference>
<dbReference type="PANTHER" id="PTHR43133:SF58">
    <property type="entry name" value="ECF RNA POLYMERASE SIGMA FACTOR SIGD"/>
    <property type="match status" value="1"/>
</dbReference>
<evidence type="ECO:0000256" key="6">
    <source>
        <dbReference type="SAM" id="MobiDB-lite"/>
    </source>
</evidence>
<dbReference type="GO" id="GO:0003677">
    <property type="term" value="F:DNA binding"/>
    <property type="evidence" value="ECO:0007669"/>
    <property type="project" value="UniProtKB-KW"/>
</dbReference>
<evidence type="ECO:0000256" key="2">
    <source>
        <dbReference type="ARBA" id="ARBA00023015"/>
    </source>
</evidence>
<protein>
    <submittedName>
        <fullName evidence="9">Uncharacterized protein</fullName>
    </submittedName>
</protein>
<dbReference type="InterPro" id="IPR036388">
    <property type="entry name" value="WH-like_DNA-bd_sf"/>
</dbReference>
<dbReference type="Pfam" id="PF04545">
    <property type="entry name" value="Sigma70_r4"/>
    <property type="match status" value="1"/>
</dbReference>
<keyword evidence="4" id="KW-0238">DNA-binding</keyword>
<evidence type="ECO:0000259" key="7">
    <source>
        <dbReference type="Pfam" id="PF04542"/>
    </source>
</evidence>
<feature type="domain" description="RNA polymerase sigma-70 region 2" evidence="7">
    <location>
        <begin position="31"/>
        <end position="94"/>
    </location>
</feature>
<comment type="similarity">
    <text evidence="1">Belongs to the sigma-70 factor family. ECF subfamily.</text>
</comment>
<reference evidence="9 10" key="1">
    <citation type="submission" date="2020-08" db="EMBL/GenBank/DDBJ databases">
        <title>Genome sequence of Rhodobacteraceae bacterium Lw-13e.</title>
        <authorList>
            <person name="Poehlein A."/>
            <person name="Wolter L."/>
            <person name="Daniel R."/>
            <person name="Brinkhoff T."/>
        </authorList>
    </citation>
    <scope>NUCLEOTIDE SEQUENCE [LARGE SCALE GENOMIC DNA]</scope>
    <source>
        <strain evidence="9 10">Lw-13e</strain>
    </source>
</reference>
<feature type="region of interest" description="Disordered" evidence="6">
    <location>
        <begin position="178"/>
        <end position="219"/>
    </location>
</feature>
<keyword evidence="10" id="KW-1185">Reference proteome</keyword>
<dbReference type="NCBIfam" id="TIGR02937">
    <property type="entry name" value="sigma70-ECF"/>
    <property type="match status" value="1"/>
</dbReference>
<organism evidence="9 10">
    <name type="scientific">Pseudooceanicola algae</name>
    <dbReference type="NCBI Taxonomy" id="1537215"/>
    <lineage>
        <taxon>Bacteria</taxon>
        <taxon>Pseudomonadati</taxon>
        <taxon>Pseudomonadota</taxon>
        <taxon>Alphaproteobacteria</taxon>
        <taxon>Rhodobacterales</taxon>
        <taxon>Paracoccaceae</taxon>
        <taxon>Pseudooceanicola</taxon>
    </lineage>
</organism>
<dbReference type="KEGG" id="palw:PSAL_001120"/>
<dbReference type="GO" id="GO:0006352">
    <property type="term" value="P:DNA-templated transcription initiation"/>
    <property type="evidence" value="ECO:0007669"/>
    <property type="project" value="InterPro"/>
</dbReference>
<sequence length="219" mass="23776">MSERNALWGDLLRRANRGDAAAYARFLTEVAPVMRNIVRARSPGAGVEEVEDIVQEVLLALHAKRHTWRDSDPVTPWLYAIARYKTADAARRRRGGGAHVPIDDLAEVLPDENSGDGTAAGDLTRLLDGIDDRSAGIVRGMGVEGESAGTIGARLGMSEGAVRVAYHRALQRLRLRATGQDPPGGAQTGVAANAVPPRDGIKRRKMRRPRPDHLDERGR</sequence>
<feature type="compositionally biased region" description="Basic and acidic residues" evidence="6">
    <location>
        <begin position="209"/>
        <end position="219"/>
    </location>
</feature>